<dbReference type="Proteomes" id="UP000265725">
    <property type="component" value="Chromosome"/>
</dbReference>
<dbReference type="RefSeq" id="WP_119883208.1">
    <property type="nucleotide sequence ID" value="NZ_CP032418.1"/>
</dbReference>
<reference evidence="3" key="1">
    <citation type="submission" date="2018-09" db="EMBL/GenBank/DDBJ databases">
        <authorList>
            <person name="Zhu H."/>
        </authorList>
    </citation>
    <scope>NUCLEOTIDE SEQUENCE [LARGE SCALE GENOMIC DNA]</scope>
    <source>
        <strain evidence="3">K2R23-3</strain>
    </source>
</reference>
<evidence type="ECO:0000313" key="3">
    <source>
        <dbReference type="Proteomes" id="UP000265725"/>
    </source>
</evidence>
<dbReference type="Pfam" id="PF10112">
    <property type="entry name" value="Halogen_Hydrol"/>
    <property type="match status" value="1"/>
</dbReference>
<evidence type="ECO:0008006" key="4">
    <source>
        <dbReference type="Google" id="ProtNLM"/>
    </source>
</evidence>
<accession>A0A385YUV3</accession>
<keyword evidence="1" id="KW-0472">Membrane</keyword>
<dbReference type="AlphaFoldDB" id="A0A385YUV3"/>
<keyword evidence="1" id="KW-0812">Transmembrane</keyword>
<organism evidence="2 3">
    <name type="scientific">Paenisporosarcina cavernae</name>
    <dbReference type="NCBI Taxonomy" id="2320858"/>
    <lineage>
        <taxon>Bacteria</taxon>
        <taxon>Bacillati</taxon>
        <taxon>Bacillota</taxon>
        <taxon>Bacilli</taxon>
        <taxon>Bacillales</taxon>
        <taxon>Caryophanaceae</taxon>
        <taxon>Paenisporosarcina</taxon>
    </lineage>
</organism>
<protein>
    <recommendedName>
        <fullName evidence="4">Protein xpaC</fullName>
    </recommendedName>
</protein>
<keyword evidence="1" id="KW-1133">Transmembrane helix</keyword>
<evidence type="ECO:0000256" key="1">
    <source>
        <dbReference type="SAM" id="Phobius"/>
    </source>
</evidence>
<dbReference type="EMBL" id="CP032418">
    <property type="protein sequence ID" value="AYC29468.1"/>
    <property type="molecule type" value="Genomic_DNA"/>
</dbReference>
<sequence>MTSIFSFSMRHLIGAVLFIISYFTFDTYVQTNFVVSLLFSLGIYVAAVASMKKIQRSRFIAKYGLSYEEYKRIQMEVKQALIKVGKIQKQVTRTRSLRTMKQLFQLTKAARRIIQLVRKEPKKFYTVESFFYQHLDSALELTSKFTLLTHQPSKSNDIRLALSETKETLDRVASNVQEDLHRAVASDLEQLQMELLYIKSSSNESNSIAFKGEPANEPKYYSK</sequence>
<keyword evidence="3" id="KW-1185">Reference proteome</keyword>
<feature type="transmembrane region" description="Helical" evidence="1">
    <location>
        <begin position="31"/>
        <end position="49"/>
    </location>
</feature>
<name>A0A385YUV3_9BACL</name>
<feature type="transmembrane region" description="Helical" evidence="1">
    <location>
        <begin position="7"/>
        <end position="25"/>
    </location>
</feature>
<dbReference type="OrthoDB" id="2081028at2"/>
<gene>
    <name evidence="2" type="ORF">D3873_06060</name>
</gene>
<dbReference type="InterPro" id="IPR018770">
    <property type="entry name" value="ChloroindolylP_hydrolase"/>
</dbReference>
<evidence type="ECO:0000313" key="2">
    <source>
        <dbReference type="EMBL" id="AYC29468.1"/>
    </source>
</evidence>
<proteinExistence type="predicted"/>
<dbReference type="KEGG" id="paek:D3873_06060"/>